<evidence type="ECO:0000313" key="2">
    <source>
        <dbReference type="EMBL" id="GFZ13621.1"/>
    </source>
</evidence>
<keyword evidence="1" id="KW-0472">Membrane</keyword>
<dbReference type="AlphaFoldDB" id="A0A7J0GS78"/>
<organism evidence="2 3">
    <name type="scientific">Actinidia rufa</name>
    <dbReference type="NCBI Taxonomy" id="165716"/>
    <lineage>
        <taxon>Eukaryota</taxon>
        <taxon>Viridiplantae</taxon>
        <taxon>Streptophyta</taxon>
        <taxon>Embryophyta</taxon>
        <taxon>Tracheophyta</taxon>
        <taxon>Spermatophyta</taxon>
        <taxon>Magnoliopsida</taxon>
        <taxon>eudicotyledons</taxon>
        <taxon>Gunneridae</taxon>
        <taxon>Pentapetalae</taxon>
        <taxon>asterids</taxon>
        <taxon>Ericales</taxon>
        <taxon>Actinidiaceae</taxon>
        <taxon>Actinidia</taxon>
    </lineage>
</organism>
<protein>
    <submittedName>
        <fullName evidence="2">Uncharacterized protein</fullName>
    </submittedName>
</protein>
<dbReference type="EMBL" id="BJWL01000023">
    <property type="protein sequence ID" value="GFZ13621.1"/>
    <property type="molecule type" value="Genomic_DNA"/>
</dbReference>
<gene>
    <name evidence="2" type="ORF">Acr_23g0020060</name>
</gene>
<sequence>MFLLIHPFLYPPFFSSHSTLCLSLAGRGLAAEGEGVIEDMPNLANIDLLPKLRSIYTSVPLLLFFLLYLVFPSCRQRPEGNRRGRVVEDTLVFATIETLRYGSCVYGSGCGGSPG</sequence>
<keyword evidence="3" id="KW-1185">Reference proteome</keyword>
<evidence type="ECO:0000313" key="3">
    <source>
        <dbReference type="Proteomes" id="UP000585474"/>
    </source>
</evidence>
<feature type="transmembrane region" description="Helical" evidence="1">
    <location>
        <begin position="54"/>
        <end position="74"/>
    </location>
</feature>
<evidence type="ECO:0000256" key="1">
    <source>
        <dbReference type="SAM" id="Phobius"/>
    </source>
</evidence>
<reference evidence="2 3" key="1">
    <citation type="submission" date="2019-07" db="EMBL/GenBank/DDBJ databases">
        <title>De Novo Assembly of kiwifruit Actinidia rufa.</title>
        <authorList>
            <person name="Sugita-Konishi S."/>
            <person name="Sato K."/>
            <person name="Mori E."/>
            <person name="Abe Y."/>
            <person name="Kisaki G."/>
            <person name="Hamano K."/>
            <person name="Suezawa K."/>
            <person name="Otani M."/>
            <person name="Fukuda T."/>
            <person name="Manabe T."/>
            <person name="Gomi K."/>
            <person name="Tabuchi M."/>
            <person name="Akimitsu K."/>
            <person name="Kataoka I."/>
        </authorList>
    </citation>
    <scope>NUCLEOTIDE SEQUENCE [LARGE SCALE GENOMIC DNA]</scope>
    <source>
        <strain evidence="3">cv. Fuchu</strain>
    </source>
</reference>
<proteinExistence type="predicted"/>
<dbReference type="Proteomes" id="UP000585474">
    <property type="component" value="Unassembled WGS sequence"/>
</dbReference>
<name>A0A7J0GS78_9ERIC</name>
<keyword evidence="1" id="KW-0812">Transmembrane</keyword>
<accession>A0A7J0GS78</accession>
<comment type="caution">
    <text evidence="2">The sequence shown here is derived from an EMBL/GenBank/DDBJ whole genome shotgun (WGS) entry which is preliminary data.</text>
</comment>
<keyword evidence="1" id="KW-1133">Transmembrane helix</keyword>